<comment type="caution">
    <text evidence="11">The sequence shown here is derived from an EMBL/GenBank/DDBJ whole genome shotgun (WGS) entry which is preliminary data.</text>
</comment>
<dbReference type="PANTHER" id="PTHR11085:SF6">
    <property type="entry name" value="NAD-DEPENDENT PROTEIN DEACETYLASE SIRTUIN-2"/>
    <property type="match status" value="1"/>
</dbReference>
<evidence type="ECO:0000256" key="5">
    <source>
        <dbReference type="ARBA" id="ARBA00022833"/>
    </source>
</evidence>
<dbReference type="GO" id="GO:0017136">
    <property type="term" value="F:histone deacetylase activity, NAD-dependent"/>
    <property type="evidence" value="ECO:0007669"/>
    <property type="project" value="TreeGrafter"/>
</dbReference>
<evidence type="ECO:0000256" key="7">
    <source>
        <dbReference type="PIRNR" id="PIRNR037938"/>
    </source>
</evidence>
<feature type="compositionally biased region" description="Basic and acidic residues" evidence="9">
    <location>
        <begin position="16"/>
        <end position="60"/>
    </location>
</feature>
<dbReference type="PIRSF" id="PIRSF037938">
    <property type="entry name" value="SIR2_euk"/>
    <property type="match status" value="1"/>
</dbReference>
<dbReference type="OrthoDB" id="420264at2759"/>
<comment type="catalytic activity">
    <reaction evidence="7">
        <text>N(6)-acetyl-L-lysyl-[protein] + NAD(+) + H2O = 2''-O-acetyl-ADP-D-ribose + nicotinamide + L-lysyl-[protein]</text>
        <dbReference type="Rhea" id="RHEA:43636"/>
        <dbReference type="Rhea" id="RHEA-COMP:9752"/>
        <dbReference type="Rhea" id="RHEA-COMP:10731"/>
        <dbReference type="ChEBI" id="CHEBI:15377"/>
        <dbReference type="ChEBI" id="CHEBI:17154"/>
        <dbReference type="ChEBI" id="CHEBI:29969"/>
        <dbReference type="ChEBI" id="CHEBI:57540"/>
        <dbReference type="ChEBI" id="CHEBI:61930"/>
        <dbReference type="ChEBI" id="CHEBI:83767"/>
        <dbReference type="EC" id="2.3.1.286"/>
    </reaction>
</comment>
<feature type="active site" description="Proton acceptor" evidence="8">
    <location>
        <position position="194"/>
    </location>
</feature>
<sequence>MSKKEETNQETNEDAELIKKVESLSIQDETKTDEKETKIEEKETKTEEKETEKETKKEEPSLAGGLTSLTLEGLCEGIKNNNFKKIVIMVGAGASVSAGIPDFRSPKTGLYHNLDRFNLPYPEAVFDISYFKENPKPFFELAKELYPGNFSPTPTHYFFKLLDNKGLLHRVYTQNIDTLERLAGLSADKIVEAHGSFAESTCLKCGAKYESESLKERIMHSVLPKCSKCGGLVKPDIVFFGESLPKRFWELSSPDFKEADLLLVIGTSLQVQPFAGLISAVKKTIPRVLINNKLVGTSKEVDIFSLLMGQNTSSGFLFHKKENIRDIPIIGDCDERIKEIVQVLGWKDEFDLLVENGKKKFGKKDEEKKD</sequence>
<evidence type="ECO:0000256" key="1">
    <source>
        <dbReference type="ARBA" id="ARBA00001947"/>
    </source>
</evidence>
<evidence type="ECO:0000256" key="6">
    <source>
        <dbReference type="ARBA" id="ARBA00023027"/>
    </source>
</evidence>
<dbReference type="PROSITE" id="PS50305">
    <property type="entry name" value="SIRTUIN"/>
    <property type="match status" value="1"/>
</dbReference>
<evidence type="ECO:0000256" key="2">
    <source>
        <dbReference type="ARBA" id="ARBA00006924"/>
    </source>
</evidence>
<evidence type="ECO:0000256" key="8">
    <source>
        <dbReference type="PROSITE-ProRule" id="PRU00236"/>
    </source>
</evidence>
<dbReference type="OMA" id="YCQVPDC"/>
<evidence type="ECO:0000313" key="12">
    <source>
        <dbReference type="Proteomes" id="UP001149090"/>
    </source>
</evidence>
<feature type="binding site" evidence="8">
    <location>
        <position position="229"/>
    </location>
    <ligand>
        <name>Zn(2+)</name>
        <dbReference type="ChEBI" id="CHEBI:29105"/>
    </ligand>
</feature>
<dbReference type="GO" id="GO:0070403">
    <property type="term" value="F:NAD+ binding"/>
    <property type="evidence" value="ECO:0007669"/>
    <property type="project" value="InterPro"/>
</dbReference>
<dbReference type="CDD" id="cd01408">
    <property type="entry name" value="SIRT1"/>
    <property type="match status" value="1"/>
</dbReference>
<keyword evidence="4 7" id="KW-0479">Metal-binding</keyword>
<dbReference type="EMBL" id="JAPDFW010000147">
    <property type="protein sequence ID" value="KAJ5066312.1"/>
    <property type="molecule type" value="Genomic_DNA"/>
</dbReference>
<reference evidence="11" key="1">
    <citation type="submission" date="2022-10" db="EMBL/GenBank/DDBJ databases">
        <title>Novel sulphate-reducing endosymbionts in the free-living metamonad Anaeramoeba.</title>
        <authorList>
            <person name="Jerlstrom-Hultqvist J."/>
            <person name="Cepicka I."/>
            <person name="Gallot-Lavallee L."/>
            <person name="Salas-Leiva D."/>
            <person name="Curtis B.A."/>
            <person name="Zahonova K."/>
            <person name="Pipaliya S."/>
            <person name="Dacks J."/>
            <person name="Roger A.J."/>
        </authorList>
    </citation>
    <scope>NUCLEOTIDE SEQUENCE</scope>
    <source>
        <strain evidence="11">BMAN</strain>
    </source>
</reference>
<dbReference type="GO" id="GO:0046872">
    <property type="term" value="F:metal ion binding"/>
    <property type="evidence" value="ECO:0007669"/>
    <property type="project" value="UniProtKB-KW"/>
</dbReference>
<dbReference type="Proteomes" id="UP001149090">
    <property type="component" value="Unassembled WGS sequence"/>
</dbReference>
<dbReference type="EC" id="2.3.1.286" evidence="7"/>
<gene>
    <name evidence="11" type="ORF">M0811_03646</name>
</gene>
<comment type="cofactor">
    <cofactor evidence="1 7">
        <name>Zn(2+)</name>
        <dbReference type="ChEBI" id="CHEBI:29105"/>
    </cofactor>
</comment>
<dbReference type="GO" id="GO:0005634">
    <property type="term" value="C:nucleus"/>
    <property type="evidence" value="ECO:0007669"/>
    <property type="project" value="TreeGrafter"/>
</dbReference>
<dbReference type="PANTHER" id="PTHR11085">
    <property type="entry name" value="NAD-DEPENDENT PROTEIN DEACYLASE SIRTUIN-5, MITOCHONDRIAL-RELATED"/>
    <property type="match status" value="1"/>
</dbReference>
<name>A0A9Q0R427_ANAIG</name>
<protein>
    <recommendedName>
        <fullName evidence="7">NAD-dependent protein deacetylase</fullName>
        <ecNumber evidence="7">2.3.1.286</ecNumber>
    </recommendedName>
</protein>
<organism evidence="11 12">
    <name type="scientific">Anaeramoeba ignava</name>
    <name type="common">Anaerobic marine amoeba</name>
    <dbReference type="NCBI Taxonomy" id="1746090"/>
    <lineage>
        <taxon>Eukaryota</taxon>
        <taxon>Metamonada</taxon>
        <taxon>Anaeramoebidae</taxon>
        <taxon>Anaeramoeba</taxon>
    </lineage>
</organism>
<keyword evidence="3 7" id="KW-0808">Transferase</keyword>
<feature type="region of interest" description="Disordered" evidence="9">
    <location>
        <begin position="1"/>
        <end position="61"/>
    </location>
</feature>
<evidence type="ECO:0000256" key="9">
    <source>
        <dbReference type="SAM" id="MobiDB-lite"/>
    </source>
</evidence>
<feature type="domain" description="Deacetylase sirtuin-type" evidence="10">
    <location>
        <begin position="64"/>
        <end position="347"/>
    </location>
</feature>
<keyword evidence="12" id="KW-1185">Reference proteome</keyword>
<dbReference type="Pfam" id="PF02146">
    <property type="entry name" value="SIR2"/>
    <property type="match status" value="1"/>
</dbReference>
<dbReference type="InterPro" id="IPR029035">
    <property type="entry name" value="DHS-like_NAD/FAD-binding_dom"/>
</dbReference>
<dbReference type="AlphaFoldDB" id="A0A9Q0R427"/>
<keyword evidence="6 7" id="KW-0520">NAD</keyword>
<dbReference type="InterPro" id="IPR026591">
    <property type="entry name" value="Sirtuin_cat_small_dom_sf"/>
</dbReference>
<evidence type="ECO:0000313" key="11">
    <source>
        <dbReference type="EMBL" id="KAJ5066312.1"/>
    </source>
</evidence>
<evidence type="ECO:0000256" key="4">
    <source>
        <dbReference type="ARBA" id="ARBA00022723"/>
    </source>
</evidence>
<feature type="binding site" evidence="8">
    <location>
        <position position="202"/>
    </location>
    <ligand>
        <name>Zn(2+)</name>
        <dbReference type="ChEBI" id="CHEBI:29105"/>
    </ligand>
</feature>
<dbReference type="InterPro" id="IPR003000">
    <property type="entry name" value="Sirtuin"/>
</dbReference>
<proteinExistence type="inferred from homology"/>
<keyword evidence="5 7" id="KW-0862">Zinc</keyword>
<dbReference type="Gene3D" id="3.40.50.1220">
    <property type="entry name" value="TPP-binding domain"/>
    <property type="match status" value="1"/>
</dbReference>
<feature type="binding site" evidence="8">
    <location>
        <position position="226"/>
    </location>
    <ligand>
        <name>Zn(2+)</name>
        <dbReference type="ChEBI" id="CHEBI:29105"/>
    </ligand>
</feature>
<dbReference type="InterPro" id="IPR026590">
    <property type="entry name" value="Ssirtuin_cat_dom"/>
</dbReference>
<dbReference type="InterPro" id="IPR017328">
    <property type="entry name" value="Sirtuin_class_I"/>
</dbReference>
<comment type="similarity">
    <text evidence="2 7">Belongs to the sirtuin family. Class I subfamily.</text>
</comment>
<dbReference type="Gene3D" id="3.30.1600.10">
    <property type="entry name" value="SIR2/SIRT2 'Small Domain"/>
    <property type="match status" value="1"/>
</dbReference>
<dbReference type="SUPFAM" id="SSF52467">
    <property type="entry name" value="DHS-like NAD/FAD-binding domain"/>
    <property type="match status" value="1"/>
</dbReference>
<dbReference type="InterPro" id="IPR050134">
    <property type="entry name" value="NAD-dep_sirtuin_deacylases"/>
</dbReference>
<evidence type="ECO:0000256" key="3">
    <source>
        <dbReference type="ARBA" id="ARBA00022679"/>
    </source>
</evidence>
<feature type="binding site" evidence="8">
    <location>
        <position position="205"/>
    </location>
    <ligand>
        <name>Zn(2+)</name>
        <dbReference type="ChEBI" id="CHEBI:29105"/>
    </ligand>
</feature>
<accession>A0A9Q0R427</accession>
<evidence type="ECO:0000259" key="10">
    <source>
        <dbReference type="PROSITE" id="PS50305"/>
    </source>
</evidence>